<protein>
    <submittedName>
        <fullName evidence="1">Uncharacterized protein</fullName>
    </submittedName>
</protein>
<name>A0A0F9C2Z1_9ZZZZ</name>
<organism evidence="1">
    <name type="scientific">marine sediment metagenome</name>
    <dbReference type="NCBI Taxonomy" id="412755"/>
    <lineage>
        <taxon>unclassified sequences</taxon>
        <taxon>metagenomes</taxon>
        <taxon>ecological metagenomes</taxon>
    </lineage>
</organism>
<gene>
    <name evidence="1" type="ORF">LCGC14_2717160</name>
</gene>
<reference evidence="1" key="1">
    <citation type="journal article" date="2015" name="Nature">
        <title>Complex archaea that bridge the gap between prokaryotes and eukaryotes.</title>
        <authorList>
            <person name="Spang A."/>
            <person name="Saw J.H."/>
            <person name="Jorgensen S.L."/>
            <person name="Zaremba-Niedzwiedzka K."/>
            <person name="Martijn J."/>
            <person name="Lind A.E."/>
            <person name="van Eijk R."/>
            <person name="Schleper C."/>
            <person name="Guy L."/>
            <person name="Ettema T.J."/>
        </authorList>
    </citation>
    <scope>NUCLEOTIDE SEQUENCE</scope>
</reference>
<proteinExistence type="predicted"/>
<dbReference type="AlphaFoldDB" id="A0A0F9C2Z1"/>
<evidence type="ECO:0000313" key="1">
    <source>
        <dbReference type="EMBL" id="KKK91021.1"/>
    </source>
</evidence>
<comment type="caution">
    <text evidence="1">The sequence shown here is derived from an EMBL/GenBank/DDBJ whole genome shotgun (WGS) entry which is preliminary data.</text>
</comment>
<sequence>MVKVPITYVVRKFMEQVEKVADDEDWAESDGWLGKMIITKGKEGNEAFVYEIKVF</sequence>
<dbReference type="EMBL" id="LAZR01048838">
    <property type="protein sequence ID" value="KKK91021.1"/>
    <property type="molecule type" value="Genomic_DNA"/>
</dbReference>
<accession>A0A0F9C2Z1</accession>